<dbReference type="EMBL" id="JACCJB010000024">
    <property type="protein sequence ID" value="KAF6217967.1"/>
    <property type="molecule type" value="Genomic_DNA"/>
</dbReference>
<comment type="caution">
    <text evidence="1">The sequence shown here is derived from an EMBL/GenBank/DDBJ whole genome shotgun (WGS) entry which is preliminary data.</text>
</comment>
<dbReference type="RefSeq" id="XP_037147402.1">
    <property type="nucleotide sequence ID" value="XM_037297277.1"/>
</dbReference>
<gene>
    <name evidence="1" type="ORF">HO133_006379</name>
</gene>
<protein>
    <submittedName>
        <fullName evidence="1">Uncharacterized protein</fullName>
    </submittedName>
</protein>
<dbReference type="Proteomes" id="UP000593566">
    <property type="component" value="Unassembled WGS sequence"/>
</dbReference>
<proteinExistence type="predicted"/>
<organism evidence="1 2">
    <name type="scientific">Letharia lupina</name>
    <dbReference type="NCBI Taxonomy" id="560253"/>
    <lineage>
        <taxon>Eukaryota</taxon>
        <taxon>Fungi</taxon>
        <taxon>Dikarya</taxon>
        <taxon>Ascomycota</taxon>
        <taxon>Pezizomycotina</taxon>
        <taxon>Lecanoromycetes</taxon>
        <taxon>OSLEUM clade</taxon>
        <taxon>Lecanoromycetidae</taxon>
        <taxon>Lecanorales</taxon>
        <taxon>Lecanorineae</taxon>
        <taxon>Parmeliaceae</taxon>
        <taxon>Letharia</taxon>
    </lineage>
</organism>
<dbReference type="AlphaFoldDB" id="A0A8H6C6Q3"/>
<evidence type="ECO:0000313" key="1">
    <source>
        <dbReference type="EMBL" id="KAF6217967.1"/>
    </source>
</evidence>
<name>A0A8H6C6Q3_9LECA</name>
<dbReference type="GeneID" id="59334780"/>
<sequence length="197" mass="21757">MLHVATSAATAGGQHGNEMHPPQARSFPAPTPFGTLIIIPIELRLKIYRLLIERGQSAVLRTSRATNEEAFDKSCEHAVCRLAFNCYLPFDICPSRVPWGIIQNLELRVQTVKYHDTSCIGYLNTWLPRFSASMTNLKTCKIRLDFGPAYHYEPEIITAIKTLVALQKMTLAIAVNADQDAHNDDGLHGSIIAGSGP</sequence>
<evidence type="ECO:0000313" key="2">
    <source>
        <dbReference type="Proteomes" id="UP000593566"/>
    </source>
</evidence>
<keyword evidence="2" id="KW-1185">Reference proteome</keyword>
<accession>A0A8H6C6Q3</accession>
<reference evidence="1 2" key="1">
    <citation type="journal article" date="2020" name="Genomics">
        <title>Complete, high-quality genomes from long-read metagenomic sequencing of two wolf lichen thalli reveals enigmatic genome architecture.</title>
        <authorList>
            <person name="McKenzie S.K."/>
            <person name="Walston R.F."/>
            <person name="Allen J.L."/>
        </authorList>
    </citation>
    <scope>NUCLEOTIDE SEQUENCE [LARGE SCALE GENOMIC DNA]</scope>
    <source>
        <strain evidence="1">WasteWater1</strain>
    </source>
</reference>